<evidence type="ECO:0000256" key="5">
    <source>
        <dbReference type="ARBA" id="ARBA00023033"/>
    </source>
</evidence>
<evidence type="ECO:0000256" key="2">
    <source>
        <dbReference type="ARBA" id="ARBA00022630"/>
    </source>
</evidence>
<dbReference type="Pfam" id="PF01494">
    <property type="entry name" value="FAD_binding_3"/>
    <property type="match status" value="1"/>
</dbReference>
<accession>A0A7D8YTK0</accession>
<dbReference type="GO" id="GO:0004497">
    <property type="term" value="F:monooxygenase activity"/>
    <property type="evidence" value="ECO:0007669"/>
    <property type="project" value="UniProtKB-KW"/>
</dbReference>
<name>A0A7D8YTK0_9HELO</name>
<protein>
    <submittedName>
        <fullName evidence="7">FAD-dependent urate hydroxylase</fullName>
    </submittedName>
</protein>
<dbReference type="GO" id="GO:0071949">
    <property type="term" value="F:FAD binding"/>
    <property type="evidence" value="ECO:0007669"/>
    <property type="project" value="InterPro"/>
</dbReference>
<dbReference type="InterPro" id="IPR002938">
    <property type="entry name" value="FAD-bd"/>
</dbReference>
<dbReference type="Proteomes" id="UP000481288">
    <property type="component" value="Unassembled WGS sequence"/>
</dbReference>
<evidence type="ECO:0000259" key="6">
    <source>
        <dbReference type="Pfam" id="PF01494"/>
    </source>
</evidence>
<dbReference type="PANTHER" id="PTHR47178:SF5">
    <property type="entry name" value="FAD-BINDING DOMAIN-CONTAINING PROTEIN"/>
    <property type="match status" value="1"/>
</dbReference>
<keyword evidence="3" id="KW-0274">FAD</keyword>
<feature type="domain" description="FAD-binding" evidence="6">
    <location>
        <begin position="10"/>
        <end position="346"/>
    </location>
</feature>
<reference evidence="7 8" key="1">
    <citation type="submission" date="2018-05" db="EMBL/GenBank/DDBJ databases">
        <title>Whole genome sequencing for identification of molecular markers to develop diagnostic detection tools for the regulated plant pathogen Lachnellula willkommii.</title>
        <authorList>
            <person name="Giroux E."/>
            <person name="Bilodeau G."/>
        </authorList>
    </citation>
    <scope>NUCLEOTIDE SEQUENCE [LARGE SCALE GENOMIC DNA]</scope>
    <source>
        <strain evidence="7 8">CBS 625.97</strain>
    </source>
</reference>
<keyword evidence="5" id="KW-0503">Monooxygenase</keyword>
<evidence type="ECO:0000313" key="8">
    <source>
        <dbReference type="Proteomes" id="UP000481288"/>
    </source>
</evidence>
<keyword evidence="4" id="KW-0560">Oxidoreductase</keyword>
<dbReference type="EMBL" id="QGMG01000406">
    <property type="protein sequence ID" value="TVY53848.1"/>
    <property type="molecule type" value="Genomic_DNA"/>
</dbReference>
<dbReference type="OrthoDB" id="655030at2759"/>
<proteinExistence type="predicted"/>
<dbReference type="Gene3D" id="3.50.50.60">
    <property type="entry name" value="FAD/NAD(P)-binding domain"/>
    <property type="match status" value="1"/>
</dbReference>
<evidence type="ECO:0000256" key="4">
    <source>
        <dbReference type="ARBA" id="ARBA00023002"/>
    </source>
</evidence>
<organism evidence="7 8">
    <name type="scientific">Lachnellula cervina</name>
    <dbReference type="NCBI Taxonomy" id="1316786"/>
    <lineage>
        <taxon>Eukaryota</taxon>
        <taxon>Fungi</taxon>
        <taxon>Dikarya</taxon>
        <taxon>Ascomycota</taxon>
        <taxon>Pezizomycotina</taxon>
        <taxon>Leotiomycetes</taxon>
        <taxon>Helotiales</taxon>
        <taxon>Lachnaceae</taxon>
        <taxon>Lachnellula</taxon>
    </lineage>
</organism>
<dbReference type="PRINTS" id="PR00420">
    <property type="entry name" value="RNGMNOXGNASE"/>
</dbReference>
<keyword evidence="8" id="KW-1185">Reference proteome</keyword>
<dbReference type="PANTHER" id="PTHR47178">
    <property type="entry name" value="MONOOXYGENASE, FAD-BINDING"/>
    <property type="match status" value="1"/>
</dbReference>
<dbReference type="InterPro" id="IPR036188">
    <property type="entry name" value="FAD/NAD-bd_sf"/>
</dbReference>
<comment type="caution">
    <text evidence="7">The sequence shown here is derived from an EMBL/GenBank/DDBJ whole genome shotgun (WGS) entry which is preliminary data.</text>
</comment>
<gene>
    <name evidence="7" type="primary">hpxO_0</name>
    <name evidence="7" type="ORF">LCER1_G007621</name>
</gene>
<evidence type="ECO:0000313" key="7">
    <source>
        <dbReference type="EMBL" id="TVY53848.1"/>
    </source>
</evidence>
<sequence>MAQYAHSTDPVLIIGAGISELTLAQGLRRRSIPFRLFERRAESHSSQGHRLRISSDSVAALNSVLLPQCNDLFTATAAQGGRFQPRYVDAKDFEFEKPMPASHPQSMPVDRAWLRRLMLTGIEDAIEYEKDFASYELSEDGVHVAFADGSTAHGRLLVGADGIKSRVRRMLQPDRRLLNLERWIVWGRTLLTERLRGQMTEDQLSWFMALDKEANVQVVVEPMTWTESVKGKMGSTLPNPQDYLYWALCLAPGRDLPKTAQERKHLLERVTKAWHPALRLVFDEASYELSACVPVLSSKPDIEIHSSSQNTRVTLIGDSAHAMSPMGGSGGTTAILNAVDLAQSISQYGPITQDIMQGFEERMEKRAKDNIEHSFRGGQKFWKGKEWFEYPWTQD</sequence>
<comment type="cofactor">
    <cofactor evidence="1">
        <name>FAD</name>
        <dbReference type="ChEBI" id="CHEBI:57692"/>
    </cofactor>
</comment>
<keyword evidence="2" id="KW-0285">Flavoprotein</keyword>
<evidence type="ECO:0000256" key="3">
    <source>
        <dbReference type="ARBA" id="ARBA00022827"/>
    </source>
</evidence>
<dbReference type="AlphaFoldDB" id="A0A7D8YTK0"/>
<evidence type="ECO:0000256" key="1">
    <source>
        <dbReference type="ARBA" id="ARBA00001974"/>
    </source>
</evidence>
<dbReference type="SUPFAM" id="SSF51905">
    <property type="entry name" value="FAD/NAD(P)-binding domain"/>
    <property type="match status" value="1"/>
</dbReference>